<reference evidence="3" key="1">
    <citation type="submission" date="2021-04" db="EMBL/GenBank/DDBJ databases">
        <title>Genome based classification of Actinospica acidithermotolerans sp. nov., an actinobacterium isolated from an Indonesian hot spring.</title>
        <authorList>
            <person name="Kusuma A.B."/>
            <person name="Putra K.E."/>
            <person name="Nafisah S."/>
            <person name="Loh J."/>
            <person name="Nouioui I."/>
            <person name="Goodfellow M."/>
        </authorList>
    </citation>
    <scope>NUCLEOTIDE SEQUENCE</scope>
    <source>
        <strain evidence="3">DSM 45618</strain>
    </source>
</reference>
<evidence type="ECO:0000313" key="3">
    <source>
        <dbReference type="EMBL" id="MBS2965707.1"/>
    </source>
</evidence>
<dbReference type="AlphaFoldDB" id="A0A8J8BD13"/>
<feature type="compositionally biased region" description="Low complexity" evidence="1">
    <location>
        <begin position="227"/>
        <end position="247"/>
    </location>
</feature>
<evidence type="ECO:0000313" key="4">
    <source>
        <dbReference type="Proteomes" id="UP000677913"/>
    </source>
</evidence>
<dbReference type="Proteomes" id="UP000677913">
    <property type="component" value="Unassembled WGS sequence"/>
</dbReference>
<dbReference type="RefSeq" id="WP_211470060.1">
    <property type="nucleotide sequence ID" value="NZ_JAGSXH010000097.1"/>
</dbReference>
<accession>A0A8J8BD13</accession>
<gene>
    <name evidence="3" type="ORF">KGA66_21830</name>
</gene>
<name>A0A8J8BD13_9ACTN</name>
<sequence length="264" mass="27665">MANRPAAGGGVWVDVGPQRFARWCEGFARRHGGALSRPPRLVADDAACAGQALELAAADGSTATCCVPFPPLAVAADTGLIDALIAHTSAVRIVGVVLVRRGGFAVGRFEGDRLQEWKVGARHVQGRTKAGGWSQQRFARRREGQAREAYAAAADNAARILLPHVGRLDALVLGGDTGAISALRADQRLKALWSKETAPFLNVGDPKMSDLRTAPEAFRAIRIRLVEAAQPAQPPRSSSSSAESSSADGGRPPGAVGAPWQDPS</sequence>
<feature type="domain" description="Actinobacteria/chloroflexi VLRF1 release factor" evidence="2">
    <location>
        <begin position="94"/>
        <end position="224"/>
    </location>
</feature>
<keyword evidence="4" id="KW-1185">Reference proteome</keyword>
<dbReference type="Pfam" id="PF18859">
    <property type="entry name" value="acVLRF1"/>
    <property type="match status" value="1"/>
</dbReference>
<dbReference type="Gene3D" id="3.30.420.60">
    <property type="entry name" value="eRF1 domain 2"/>
    <property type="match status" value="1"/>
</dbReference>
<evidence type="ECO:0000256" key="1">
    <source>
        <dbReference type="SAM" id="MobiDB-lite"/>
    </source>
</evidence>
<protein>
    <recommendedName>
        <fullName evidence="2">Actinobacteria/chloroflexi VLRF1 release factor domain-containing protein</fullName>
    </recommendedName>
</protein>
<organism evidence="3 4">
    <name type="scientific">Actinocrinis puniceicyclus</name>
    <dbReference type="NCBI Taxonomy" id="977794"/>
    <lineage>
        <taxon>Bacteria</taxon>
        <taxon>Bacillati</taxon>
        <taxon>Actinomycetota</taxon>
        <taxon>Actinomycetes</taxon>
        <taxon>Catenulisporales</taxon>
        <taxon>Actinospicaceae</taxon>
        <taxon>Actinocrinis</taxon>
    </lineage>
</organism>
<comment type="caution">
    <text evidence="3">The sequence shown here is derived from an EMBL/GenBank/DDBJ whole genome shotgun (WGS) entry which is preliminary data.</text>
</comment>
<proteinExistence type="predicted"/>
<dbReference type="InterPro" id="IPR040783">
    <property type="entry name" value="VLRF1"/>
</dbReference>
<dbReference type="NCBIfam" id="NF041024">
    <property type="entry name" value="acVLRF1_NCBI"/>
    <property type="match status" value="1"/>
</dbReference>
<evidence type="ECO:0000259" key="2">
    <source>
        <dbReference type="Pfam" id="PF18859"/>
    </source>
</evidence>
<feature type="region of interest" description="Disordered" evidence="1">
    <location>
        <begin position="226"/>
        <end position="264"/>
    </location>
</feature>
<dbReference type="EMBL" id="JAGSXH010000097">
    <property type="protein sequence ID" value="MBS2965707.1"/>
    <property type="molecule type" value="Genomic_DNA"/>
</dbReference>
<dbReference type="InterPro" id="IPR042226">
    <property type="entry name" value="eFR1_2_sf"/>
</dbReference>
<dbReference type="SUPFAM" id="SSF53137">
    <property type="entry name" value="Translational machinery components"/>
    <property type="match status" value="1"/>
</dbReference>